<gene>
    <name evidence="2" type="ORF">S12H4_24830</name>
</gene>
<feature type="non-terminal residue" evidence="2">
    <location>
        <position position="1"/>
    </location>
</feature>
<dbReference type="GO" id="GO:0019698">
    <property type="term" value="P:D-galacturonate catabolic process"/>
    <property type="evidence" value="ECO:0007669"/>
    <property type="project" value="TreeGrafter"/>
</dbReference>
<dbReference type="PANTHER" id="PTHR30536">
    <property type="entry name" value="ALTRONATE/GALACTARATE DEHYDRATASE"/>
    <property type="match status" value="1"/>
</dbReference>
<evidence type="ECO:0000259" key="1">
    <source>
        <dbReference type="Pfam" id="PF20629"/>
    </source>
</evidence>
<dbReference type="PANTHER" id="PTHR30536:SF5">
    <property type="entry name" value="ALTRONATE DEHYDRATASE"/>
    <property type="match status" value="1"/>
</dbReference>
<dbReference type="InterPro" id="IPR048332">
    <property type="entry name" value="GD_AH_C"/>
</dbReference>
<feature type="domain" description="D-galactarate/Altronate dehydratase C-terminal" evidence="1">
    <location>
        <begin position="1"/>
        <end position="83"/>
    </location>
</feature>
<dbReference type="AlphaFoldDB" id="X1RMF3"/>
<dbReference type="Pfam" id="PF20629">
    <property type="entry name" value="GD_AH_C"/>
    <property type="match status" value="1"/>
</dbReference>
<evidence type="ECO:0000313" key="2">
    <source>
        <dbReference type="EMBL" id="GAI81927.1"/>
    </source>
</evidence>
<sequence length="93" mass="9845">GAQVIVFTTGLGAPHGFPFIPVIKITGNPNTYKQLLDHLDVFVELADKAGSGIAQTGESLYKEILAVASGKQTKAEVINYGNFPNIFTIGPTL</sequence>
<comment type="caution">
    <text evidence="2">The sequence shown here is derived from an EMBL/GenBank/DDBJ whole genome shotgun (WGS) entry which is preliminary data.</text>
</comment>
<proteinExistence type="predicted"/>
<dbReference type="InterPro" id="IPR052172">
    <property type="entry name" value="UxaA_altronate/galactarate_dh"/>
</dbReference>
<name>X1RMF3_9ZZZZ</name>
<dbReference type="EMBL" id="BARW01013626">
    <property type="protein sequence ID" value="GAI81927.1"/>
    <property type="molecule type" value="Genomic_DNA"/>
</dbReference>
<protein>
    <recommendedName>
        <fullName evidence="1">D-galactarate/Altronate dehydratase C-terminal domain-containing protein</fullName>
    </recommendedName>
</protein>
<organism evidence="2">
    <name type="scientific">marine sediment metagenome</name>
    <dbReference type="NCBI Taxonomy" id="412755"/>
    <lineage>
        <taxon>unclassified sequences</taxon>
        <taxon>metagenomes</taxon>
        <taxon>ecological metagenomes</taxon>
    </lineage>
</organism>
<accession>X1RMF3</accession>
<reference evidence="2" key="1">
    <citation type="journal article" date="2014" name="Front. Microbiol.">
        <title>High frequency of phylogenetically diverse reductive dehalogenase-homologous genes in deep subseafloor sedimentary metagenomes.</title>
        <authorList>
            <person name="Kawai M."/>
            <person name="Futagami T."/>
            <person name="Toyoda A."/>
            <person name="Takaki Y."/>
            <person name="Nishi S."/>
            <person name="Hori S."/>
            <person name="Arai W."/>
            <person name="Tsubouchi T."/>
            <person name="Morono Y."/>
            <person name="Uchiyama I."/>
            <person name="Ito T."/>
            <person name="Fujiyama A."/>
            <person name="Inagaki F."/>
            <person name="Takami H."/>
        </authorList>
    </citation>
    <scope>NUCLEOTIDE SEQUENCE</scope>
    <source>
        <strain evidence="2">Expedition CK06-06</strain>
    </source>
</reference>